<accession>A0AAN8FCI7</accession>
<sequence length="29" mass="3553">TWRRSSRRSSQQMFEFSFTTETLIWPVTS</sequence>
<evidence type="ECO:0000313" key="2">
    <source>
        <dbReference type="Proteomes" id="UP001331761"/>
    </source>
</evidence>
<organism evidence="1 2">
    <name type="scientific">Trichostrongylus colubriformis</name>
    <name type="common">Black scour worm</name>
    <dbReference type="NCBI Taxonomy" id="6319"/>
    <lineage>
        <taxon>Eukaryota</taxon>
        <taxon>Metazoa</taxon>
        <taxon>Ecdysozoa</taxon>
        <taxon>Nematoda</taxon>
        <taxon>Chromadorea</taxon>
        <taxon>Rhabditida</taxon>
        <taxon>Rhabditina</taxon>
        <taxon>Rhabditomorpha</taxon>
        <taxon>Strongyloidea</taxon>
        <taxon>Trichostrongylidae</taxon>
        <taxon>Trichostrongylus</taxon>
    </lineage>
</organism>
<name>A0AAN8FCI7_TRICO</name>
<comment type="caution">
    <text evidence="1">The sequence shown here is derived from an EMBL/GenBank/DDBJ whole genome shotgun (WGS) entry which is preliminary data.</text>
</comment>
<protein>
    <submittedName>
        <fullName evidence="1">Uncharacterized protein</fullName>
    </submittedName>
</protein>
<feature type="non-terminal residue" evidence="1">
    <location>
        <position position="1"/>
    </location>
</feature>
<dbReference type="Proteomes" id="UP001331761">
    <property type="component" value="Unassembled WGS sequence"/>
</dbReference>
<keyword evidence="2" id="KW-1185">Reference proteome</keyword>
<gene>
    <name evidence="1" type="ORF">GCK32_022200</name>
</gene>
<dbReference type="EMBL" id="WIXE01020761">
    <property type="protein sequence ID" value="KAK5968983.1"/>
    <property type="molecule type" value="Genomic_DNA"/>
</dbReference>
<proteinExistence type="predicted"/>
<evidence type="ECO:0000313" key="1">
    <source>
        <dbReference type="EMBL" id="KAK5968983.1"/>
    </source>
</evidence>
<reference evidence="1 2" key="1">
    <citation type="submission" date="2019-10" db="EMBL/GenBank/DDBJ databases">
        <title>Assembly and Annotation for the nematode Trichostrongylus colubriformis.</title>
        <authorList>
            <person name="Martin J."/>
        </authorList>
    </citation>
    <scope>NUCLEOTIDE SEQUENCE [LARGE SCALE GENOMIC DNA]</scope>
    <source>
        <strain evidence="1">G859</strain>
        <tissue evidence="1">Whole worm</tissue>
    </source>
</reference>
<dbReference type="AlphaFoldDB" id="A0AAN8FCI7"/>